<proteinExistence type="predicted"/>
<evidence type="ECO:0008006" key="3">
    <source>
        <dbReference type="Google" id="ProtNLM"/>
    </source>
</evidence>
<name>A0A414DG56_9FIRM</name>
<dbReference type="AlphaFoldDB" id="A0A414DG56"/>
<reference evidence="1 2" key="1">
    <citation type="submission" date="2018-08" db="EMBL/GenBank/DDBJ databases">
        <title>A genome reference for cultivated species of the human gut microbiota.</title>
        <authorList>
            <person name="Zou Y."/>
            <person name="Xue W."/>
            <person name="Luo G."/>
        </authorList>
    </citation>
    <scope>NUCLEOTIDE SEQUENCE [LARGE SCALE GENOMIC DNA]</scope>
    <source>
        <strain evidence="1 2">AM32-2AC</strain>
    </source>
</reference>
<accession>A0A414DG56</accession>
<sequence length="310" mass="36173">MSRRIRKNIFNGERVKVIKMEKNEVLMPINEKFIDVFEVFMDANQRTKIRANNVRQYTEGIVDLILKDKILATLKPSEIYEGINWGRKIKILQENYDVQIANSIQEIFRIGGDGSHFNGIVNDDDLQRIIDKAIHIVEDIFVKYFLEPEHKFGSENIFTIFSMLPLNHRIYILENVSKHYMNLDIVDRLSLAYAKNGEKNKAIDFLRESLKNGVIDGVYYSGKLRSINTLVNKLDELYKQNAKYENGQEYSKAIVSNGLLVVGMPTSKDIFDTAKAVEMFGGWLEQDKDKYPEFINLFLYLMQTDNRQYR</sequence>
<evidence type="ECO:0000313" key="1">
    <source>
        <dbReference type="EMBL" id="RHD09637.1"/>
    </source>
</evidence>
<evidence type="ECO:0000313" key="2">
    <source>
        <dbReference type="Proteomes" id="UP000284794"/>
    </source>
</evidence>
<gene>
    <name evidence="1" type="ORF">DW811_05945</name>
</gene>
<dbReference type="RefSeq" id="WP_118148523.1">
    <property type="nucleotide sequence ID" value="NZ_QSIS01000005.1"/>
</dbReference>
<dbReference type="Proteomes" id="UP000284794">
    <property type="component" value="Unassembled WGS sequence"/>
</dbReference>
<dbReference type="EMBL" id="QSIS01000005">
    <property type="protein sequence ID" value="RHD09637.1"/>
    <property type="molecule type" value="Genomic_DNA"/>
</dbReference>
<protein>
    <recommendedName>
        <fullName evidence="3">DUF4145 domain-containing protein</fullName>
    </recommendedName>
</protein>
<organism evidence="1 2">
    <name type="scientific">Lachnospira eligens</name>
    <dbReference type="NCBI Taxonomy" id="39485"/>
    <lineage>
        <taxon>Bacteria</taxon>
        <taxon>Bacillati</taxon>
        <taxon>Bacillota</taxon>
        <taxon>Clostridia</taxon>
        <taxon>Lachnospirales</taxon>
        <taxon>Lachnospiraceae</taxon>
        <taxon>Lachnospira</taxon>
    </lineage>
</organism>
<comment type="caution">
    <text evidence="1">The sequence shown here is derived from an EMBL/GenBank/DDBJ whole genome shotgun (WGS) entry which is preliminary data.</text>
</comment>